<protein>
    <submittedName>
        <fullName evidence="2">Uncharacterized protein</fullName>
    </submittedName>
</protein>
<gene>
    <name evidence="2" type="ORF">SAMN02982919_02199</name>
</gene>
<proteinExistence type="predicted"/>
<dbReference type="STRING" id="180197.SAMN02982919_02199"/>
<keyword evidence="3" id="KW-1185">Reference proteome</keyword>
<evidence type="ECO:0000313" key="2">
    <source>
        <dbReference type="EMBL" id="SER34671.1"/>
    </source>
</evidence>
<dbReference type="AlphaFoldDB" id="A0A1H9NFM3"/>
<reference evidence="2 3" key="1">
    <citation type="submission" date="2016-10" db="EMBL/GenBank/DDBJ databases">
        <authorList>
            <person name="de Groot N.N."/>
        </authorList>
    </citation>
    <scope>NUCLEOTIDE SEQUENCE [LARGE SCALE GENOMIC DNA]</scope>
    <source>
        <strain evidence="2 3">ATCC 35958</strain>
    </source>
</reference>
<organism evidence="2 3">
    <name type="scientific">Giesbergeria anulus</name>
    <dbReference type="NCBI Taxonomy" id="180197"/>
    <lineage>
        <taxon>Bacteria</taxon>
        <taxon>Pseudomonadati</taxon>
        <taxon>Pseudomonadota</taxon>
        <taxon>Betaproteobacteria</taxon>
        <taxon>Burkholderiales</taxon>
        <taxon>Comamonadaceae</taxon>
        <taxon>Giesbergeria</taxon>
    </lineage>
</organism>
<dbReference type="Proteomes" id="UP000199766">
    <property type="component" value="Unassembled WGS sequence"/>
</dbReference>
<feature type="compositionally biased region" description="Basic and acidic residues" evidence="1">
    <location>
        <begin position="47"/>
        <end position="61"/>
    </location>
</feature>
<evidence type="ECO:0000313" key="3">
    <source>
        <dbReference type="Proteomes" id="UP000199766"/>
    </source>
</evidence>
<name>A0A1H9NFM3_9BURK</name>
<dbReference type="EMBL" id="FOGD01000007">
    <property type="protein sequence ID" value="SER34671.1"/>
    <property type="molecule type" value="Genomic_DNA"/>
</dbReference>
<accession>A0A1H9NFM3</accession>
<sequence length="70" mass="7762">MTIGLPWGLSTFPIAAIIHKAASWFFRIDPEIVNLYMIHEYVPNDLKSGEPSHGEPSESRPKGWGKGVAI</sequence>
<evidence type="ECO:0000256" key="1">
    <source>
        <dbReference type="SAM" id="MobiDB-lite"/>
    </source>
</evidence>
<feature type="region of interest" description="Disordered" evidence="1">
    <location>
        <begin position="46"/>
        <end position="70"/>
    </location>
</feature>